<keyword evidence="4" id="KW-0256">Endoplasmic reticulum</keyword>
<evidence type="ECO:0000256" key="5">
    <source>
        <dbReference type="ARBA" id="ARBA00022892"/>
    </source>
</evidence>
<evidence type="ECO:0000256" key="10">
    <source>
        <dbReference type="SAM" id="Coils"/>
    </source>
</evidence>
<evidence type="ECO:0000313" key="13">
    <source>
        <dbReference type="EMBL" id="KAK0731745.1"/>
    </source>
</evidence>
<evidence type="ECO:0000256" key="3">
    <source>
        <dbReference type="ARBA" id="ARBA00022692"/>
    </source>
</evidence>
<feature type="compositionally biased region" description="Low complexity" evidence="11">
    <location>
        <begin position="168"/>
        <end position="189"/>
    </location>
</feature>
<evidence type="ECO:0000256" key="6">
    <source>
        <dbReference type="ARBA" id="ARBA00022989"/>
    </source>
</evidence>
<evidence type="ECO:0000256" key="8">
    <source>
        <dbReference type="ARBA" id="ARBA00023136"/>
    </source>
</evidence>
<feature type="compositionally biased region" description="Gly residues" evidence="11">
    <location>
        <begin position="350"/>
        <end position="359"/>
    </location>
</feature>
<dbReference type="Pfam" id="PF03908">
    <property type="entry name" value="Sec20"/>
    <property type="match status" value="1"/>
</dbReference>
<dbReference type="InterPro" id="IPR005606">
    <property type="entry name" value="Sec20"/>
</dbReference>
<dbReference type="GO" id="GO:0005484">
    <property type="term" value="F:SNAP receptor activity"/>
    <property type="evidence" value="ECO:0007669"/>
    <property type="project" value="InterPro"/>
</dbReference>
<keyword evidence="6" id="KW-1133">Transmembrane helix</keyword>
<keyword evidence="7 10" id="KW-0175">Coiled coil</keyword>
<proteinExistence type="inferred from homology"/>
<evidence type="ECO:0000256" key="11">
    <source>
        <dbReference type="SAM" id="MobiDB-lite"/>
    </source>
</evidence>
<evidence type="ECO:0000256" key="7">
    <source>
        <dbReference type="ARBA" id="ARBA00023054"/>
    </source>
</evidence>
<feature type="region of interest" description="Disordered" evidence="11">
    <location>
        <begin position="168"/>
        <end position="215"/>
    </location>
</feature>
<keyword evidence="8" id="KW-0472">Membrane</keyword>
<dbReference type="GO" id="GO:0005789">
    <property type="term" value="C:endoplasmic reticulum membrane"/>
    <property type="evidence" value="ECO:0007669"/>
    <property type="project" value="UniProtKB-SubCell"/>
</dbReference>
<dbReference type="AlphaFoldDB" id="A0AA40BCH2"/>
<dbReference type="Proteomes" id="UP001172102">
    <property type="component" value="Unassembled WGS sequence"/>
</dbReference>
<evidence type="ECO:0000313" key="14">
    <source>
        <dbReference type="Proteomes" id="UP001172102"/>
    </source>
</evidence>
<dbReference type="InterPro" id="IPR056173">
    <property type="entry name" value="Sec20_C"/>
</dbReference>
<sequence length="444" mass="48156">MASLETLQERLSALQETTGQLKDLIDRLAAVKFQPGSAPLPSSMNMSSSIGSISSLASIGATAEEDTSNVAAELSSEINQVLREEEEELELLSEEIIDLRPARPVSEAEHRKTRLREGVQRLEGELKDCRTSFRRAQLSARRNLQAAQKLERYLLLASYTASATALNTSTATSSQGDNNSNPDDTTTPTRHTQLFTARDRRRLRQKGGDGGARGVVTASSDVTSALRRTHALIAGEVAKSAFATQTLAESTAALQELQQTYAGLDGLLARSRDLVGTLLTSQKSDTWYLRTAFYVLLATLSWLVFRRFLYGPLWWVLWLPARTAWRTGSSVSSSLAGSGKGARMEVADPSGGGGKAVGVGEQGAVPTIKAAGGVREAVVEEPEGMVEKIGRMMDDVERAAANLTEEETAAGEKNPMKRMWEEEGVDGDDVVRVVVEEERVRDEL</sequence>
<gene>
    <name evidence="13" type="ORF">B0H67DRAFT_501619</name>
</gene>
<comment type="caution">
    <text evidence="13">The sequence shown here is derived from an EMBL/GenBank/DDBJ whole genome shotgun (WGS) entry which is preliminary data.</text>
</comment>
<comment type="subcellular location">
    <subcellularLocation>
        <location evidence="1">Endoplasmic reticulum membrane</location>
        <topology evidence="1">Single-pass type IV membrane protein</topology>
    </subcellularLocation>
</comment>
<dbReference type="PANTHER" id="PTHR12825">
    <property type="entry name" value="BNIP1-RELATED"/>
    <property type="match status" value="1"/>
</dbReference>
<keyword evidence="14" id="KW-1185">Reference proteome</keyword>
<feature type="coiled-coil region" evidence="10">
    <location>
        <begin position="75"/>
        <end position="125"/>
    </location>
</feature>
<evidence type="ECO:0000256" key="1">
    <source>
        <dbReference type="ARBA" id="ARBA00004163"/>
    </source>
</evidence>
<evidence type="ECO:0000256" key="2">
    <source>
        <dbReference type="ARBA" id="ARBA00022448"/>
    </source>
</evidence>
<keyword evidence="2" id="KW-0813">Transport</keyword>
<evidence type="ECO:0000256" key="9">
    <source>
        <dbReference type="ARBA" id="ARBA00037934"/>
    </source>
</evidence>
<accession>A0AA40BCH2</accession>
<protein>
    <recommendedName>
        <fullName evidence="12">Sec20 C-terminal domain-containing protein</fullName>
    </recommendedName>
</protein>
<dbReference type="PANTHER" id="PTHR12825:SF0">
    <property type="entry name" value="VESICLE TRANSPORT PROTEIN SEC20"/>
    <property type="match status" value="1"/>
</dbReference>
<organism evidence="13 14">
    <name type="scientific">Lasiosphaeris hirsuta</name>
    <dbReference type="NCBI Taxonomy" id="260670"/>
    <lineage>
        <taxon>Eukaryota</taxon>
        <taxon>Fungi</taxon>
        <taxon>Dikarya</taxon>
        <taxon>Ascomycota</taxon>
        <taxon>Pezizomycotina</taxon>
        <taxon>Sordariomycetes</taxon>
        <taxon>Sordariomycetidae</taxon>
        <taxon>Sordariales</taxon>
        <taxon>Lasiosphaeriaceae</taxon>
        <taxon>Lasiosphaeris</taxon>
    </lineage>
</organism>
<reference evidence="13" key="1">
    <citation type="submission" date="2023-06" db="EMBL/GenBank/DDBJ databases">
        <title>Genome-scale phylogeny and comparative genomics of the fungal order Sordariales.</title>
        <authorList>
            <consortium name="Lawrence Berkeley National Laboratory"/>
            <person name="Hensen N."/>
            <person name="Bonometti L."/>
            <person name="Westerberg I."/>
            <person name="Brannstrom I.O."/>
            <person name="Guillou S."/>
            <person name="Cros-Aarteil S."/>
            <person name="Calhoun S."/>
            <person name="Haridas S."/>
            <person name="Kuo A."/>
            <person name="Mondo S."/>
            <person name="Pangilinan J."/>
            <person name="Riley R."/>
            <person name="Labutti K."/>
            <person name="Andreopoulos B."/>
            <person name="Lipzen A."/>
            <person name="Chen C."/>
            <person name="Yanf M."/>
            <person name="Daum C."/>
            <person name="Ng V."/>
            <person name="Clum A."/>
            <person name="Steindorff A."/>
            <person name="Ohm R."/>
            <person name="Martin F."/>
            <person name="Silar P."/>
            <person name="Natvig D."/>
            <person name="Lalanne C."/>
            <person name="Gautier V."/>
            <person name="Ament-Velasquez S.L."/>
            <person name="Kruys A."/>
            <person name="Hutchinson M.I."/>
            <person name="Powell A.J."/>
            <person name="Barry K."/>
            <person name="Miller A.N."/>
            <person name="Grigoriev I.V."/>
            <person name="Debuchy R."/>
            <person name="Gladieux P."/>
            <person name="Thoren M.H."/>
            <person name="Johannesson H."/>
        </authorList>
    </citation>
    <scope>NUCLEOTIDE SEQUENCE</scope>
    <source>
        <strain evidence="13">SMH4607-1</strain>
    </source>
</reference>
<keyword evidence="5" id="KW-0931">ER-Golgi transport</keyword>
<feature type="region of interest" description="Disordered" evidence="11">
    <location>
        <begin position="338"/>
        <end position="359"/>
    </location>
</feature>
<dbReference type="GO" id="GO:0006890">
    <property type="term" value="P:retrograde vesicle-mediated transport, Golgi to endoplasmic reticulum"/>
    <property type="evidence" value="ECO:0007669"/>
    <property type="project" value="InterPro"/>
</dbReference>
<evidence type="ECO:0000256" key="4">
    <source>
        <dbReference type="ARBA" id="ARBA00022824"/>
    </source>
</evidence>
<comment type="similarity">
    <text evidence="9">Belongs to the SEC20 family.</text>
</comment>
<feature type="domain" description="Sec20 C-terminal" evidence="12">
    <location>
        <begin position="218"/>
        <end position="307"/>
    </location>
</feature>
<evidence type="ECO:0000259" key="12">
    <source>
        <dbReference type="Pfam" id="PF03908"/>
    </source>
</evidence>
<dbReference type="GO" id="GO:0031201">
    <property type="term" value="C:SNARE complex"/>
    <property type="evidence" value="ECO:0007669"/>
    <property type="project" value="TreeGrafter"/>
</dbReference>
<keyword evidence="3" id="KW-0812">Transmembrane</keyword>
<name>A0AA40BCH2_9PEZI</name>
<dbReference type="EMBL" id="JAUKUA010000001">
    <property type="protein sequence ID" value="KAK0731745.1"/>
    <property type="molecule type" value="Genomic_DNA"/>
</dbReference>